<comment type="caution">
    <text evidence="2">The sequence shown here is derived from an EMBL/GenBank/DDBJ whole genome shotgun (WGS) entry which is preliminary data.</text>
</comment>
<accession>A0A101SSY9</accession>
<dbReference type="OrthoDB" id="4204653at2"/>
<feature type="compositionally biased region" description="Basic and acidic residues" evidence="1">
    <location>
        <begin position="119"/>
        <end position="140"/>
    </location>
</feature>
<evidence type="ECO:0000313" key="2">
    <source>
        <dbReference type="EMBL" id="KUN79388.1"/>
    </source>
</evidence>
<organism evidence="2 3">
    <name type="scientific">Streptomyces griseoruber</name>
    <dbReference type="NCBI Taxonomy" id="1943"/>
    <lineage>
        <taxon>Bacteria</taxon>
        <taxon>Bacillati</taxon>
        <taxon>Actinomycetota</taxon>
        <taxon>Actinomycetes</taxon>
        <taxon>Kitasatosporales</taxon>
        <taxon>Streptomycetaceae</taxon>
        <taxon>Streptomyces</taxon>
    </lineage>
</organism>
<dbReference type="EMBL" id="LMWW01000048">
    <property type="protein sequence ID" value="KUN79388.1"/>
    <property type="molecule type" value="Genomic_DNA"/>
</dbReference>
<keyword evidence="3" id="KW-1185">Reference proteome</keyword>
<proteinExistence type="predicted"/>
<evidence type="ECO:0000256" key="1">
    <source>
        <dbReference type="SAM" id="MobiDB-lite"/>
    </source>
</evidence>
<protein>
    <submittedName>
        <fullName evidence="2">Uncharacterized protein</fullName>
    </submittedName>
</protein>
<gene>
    <name evidence="2" type="ORF">AQJ64_28955</name>
</gene>
<dbReference type="AlphaFoldDB" id="A0A101SSY9"/>
<dbReference type="RefSeq" id="WP_055635792.1">
    <property type="nucleotide sequence ID" value="NZ_KQ948774.1"/>
</dbReference>
<evidence type="ECO:0000313" key="3">
    <source>
        <dbReference type="Proteomes" id="UP000052982"/>
    </source>
</evidence>
<reference evidence="2 3" key="1">
    <citation type="submission" date="2015-10" db="EMBL/GenBank/DDBJ databases">
        <title>Draft genome sequence of Streptomyces griseoruber DSM 40281, type strain for the species Streptomyces griseoruber.</title>
        <authorList>
            <person name="Ruckert C."/>
            <person name="Winkler A."/>
            <person name="Kalinowski J."/>
            <person name="Kampfer P."/>
            <person name="Glaeser S."/>
        </authorList>
    </citation>
    <scope>NUCLEOTIDE SEQUENCE [LARGE SCALE GENOMIC DNA]</scope>
    <source>
        <strain evidence="2 3">DSM 40281</strain>
    </source>
</reference>
<name>A0A101SSY9_9ACTN</name>
<dbReference type="STRING" id="1943.AQJ64_28955"/>
<feature type="region of interest" description="Disordered" evidence="1">
    <location>
        <begin position="116"/>
        <end position="140"/>
    </location>
</feature>
<sequence length="140" mass="15416">MSFDEMWGQARSSAVARQESSMQLNQLPADGGGGASQPTLDVDSGVLEERATKADTVRSNFKDADDKTMSATGKVELKGFKSEAAIATFQKRWRSQMQYMDGLLDKGVAGNLRTSAAEFRSEEDKRHQKAKSLRDGKEKH</sequence>
<feature type="compositionally biased region" description="Basic and acidic residues" evidence="1">
    <location>
        <begin position="47"/>
        <end position="64"/>
    </location>
</feature>
<feature type="region of interest" description="Disordered" evidence="1">
    <location>
        <begin position="1"/>
        <end position="64"/>
    </location>
</feature>
<dbReference type="Proteomes" id="UP000052982">
    <property type="component" value="Unassembled WGS sequence"/>
</dbReference>